<keyword evidence="7" id="KW-1185">Reference proteome</keyword>
<dbReference type="EC" id="3.2.1.18" evidence="3"/>
<feature type="domain" description="Sialidase" evidence="4">
    <location>
        <begin position="171"/>
        <end position="473"/>
    </location>
</feature>
<dbReference type="AlphaFoldDB" id="A0A2D0N9F3"/>
<sequence>MEVSGVKVWSPVYPVLIGKENNPVLRVQIDAVGSKKAVALEGLTLDLEGTDQLGDIQEVRAFFTGASSDFSVRRAFGESQDGTIDPHFTGSQLLQPGSNYLWISFELESTADISRKLKVQLSEITVDGKKMQATQATGSPTKRMGHALRQHRQDDIHTYRIPGMVTTNEGTLIAVYDNRHDSSTDLQGDIDVGMSRSTDGGQTWEPMRVIMDMGEWGGKPEDQNGIGDPCILVDRQTGTIWVAGLWIHGHPGARAWNASQPGISPEETGQFMLVKSEDDGRTWSAPVNITEQIKRPEWQLLLEGPGMGITMKNGTLVFPAQFKDGNQIPHATIVYSTDRGESWQIGTGAKSQTTEAQLVELADGSLMLNMRDDRGNSPGGRNGLGARSVMITKDMGQTWTEHPTSREALPEPVCMASLVRHQTPSEEVLLFSNPLHRYVRKNMTIQLSRDEGQTWPREHHLLLDEGQGNGYSCISSIDENTIGIIYEGSQADLIFQRVDLAELE</sequence>
<dbReference type="GO" id="GO:0009313">
    <property type="term" value="P:oligosaccharide catabolic process"/>
    <property type="evidence" value="ECO:0007669"/>
    <property type="project" value="TreeGrafter"/>
</dbReference>
<dbReference type="GO" id="GO:0016020">
    <property type="term" value="C:membrane"/>
    <property type="evidence" value="ECO:0007669"/>
    <property type="project" value="TreeGrafter"/>
</dbReference>
<comment type="similarity">
    <text evidence="2">Belongs to the glycosyl hydrolase 33 family.</text>
</comment>
<proteinExistence type="inferred from homology"/>
<name>A0A2D0N9F3_FLAN2</name>
<dbReference type="EMBL" id="PDUD01000023">
    <property type="protein sequence ID" value="PHN05152.1"/>
    <property type="molecule type" value="Genomic_DNA"/>
</dbReference>
<evidence type="ECO:0000313" key="7">
    <source>
        <dbReference type="Proteomes" id="UP000223913"/>
    </source>
</evidence>
<dbReference type="PANTHER" id="PTHR10628:SF30">
    <property type="entry name" value="EXO-ALPHA-SIALIDASE"/>
    <property type="match status" value="1"/>
</dbReference>
<dbReference type="Proteomes" id="UP000223913">
    <property type="component" value="Unassembled WGS sequence"/>
</dbReference>
<dbReference type="Pfam" id="PF13088">
    <property type="entry name" value="BNR_2"/>
    <property type="match status" value="1"/>
</dbReference>
<dbReference type="InterPro" id="IPR011040">
    <property type="entry name" value="Sialidase"/>
</dbReference>
<dbReference type="CDD" id="cd15482">
    <property type="entry name" value="Sialidase_non-viral"/>
    <property type="match status" value="1"/>
</dbReference>
<dbReference type="Pfam" id="PF14873">
    <property type="entry name" value="BNR_assoc_N"/>
    <property type="match status" value="1"/>
</dbReference>
<comment type="caution">
    <text evidence="6">The sequence shown here is derived from an EMBL/GenBank/DDBJ whole genome shotgun (WGS) entry which is preliminary data.</text>
</comment>
<evidence type="ECO:0000259" key="5">
    <source>
        <dbReference type="Pfam" id="PF14873"/>
    </source>
</evidence>
<evidence type="ECO:0000259" key="4">
    <source>
        <dbReference type="Pfam" id="PF13088"/>
    </source>
</evidence>
<dbReference type="GO" id="GO:0004308">
    <property type="term" value="F:exo-alpha-sialidase activity"/>
    <property type="evidence" value="ECO:0007669"/>
    <property type="project" value="UniProtKB-EC"/>
</dbReference>
<evidence type="ECO:0000256" key="2">
    <source>
        <dbReference type="ARBA" id="ARBA00009348"/>
    </source>
</evidence>
<dbReference type="GO" id="GO:0005737">
    <property type="term" value="C:cytoplasm"/>
    <property type="evidence" value="ECO:0007669"/>
    <property type="project" value="TreeGrafter"/>
</dbReference>
<dbReference type="InterPro" id="IPR029456">
    <property type="entry name" value="Sialidase_N"/>
</dbReference>
<feature type="domain" description="Sialidase N-terminal" evidence="5">
    <location>
        <begin position="6"/>
        <end position="130"/>
    </location>
</feature>
<evidence type="ECO:0000256" key="3">
    <source>
        <dbReference type="ARBA" id="ARBA00012733"/>
    </source>
</evidence>
<reference evidence="6 7" key="1">
    <citation type="submission" date="2017-10" db="EMBL/GenBank/DDBJ databases">
        <title>The draft genome sequence of Lewinella nigricans NBRC 102662.</title>
        <authorList>
            <person name="Wang K."/>
        </authorList>
    </citation>
    <scope>NUCLEOTIDE SEQUENCE [LARGE SCALE GENOMIC DNA]</scope>
    <source>
        <strain evidence="6 7">NBRC 102662</strain>
    </source>
</reference>
<dbReference type="GO" id="GO:0006689">
    <property type="term" value="P:ganglioside catabolic process"/>
    <property type="evidence" value="ECO:0007669"/>
    <property type="project" value="TreeGrafter"/>
</dbReference>
<dbReference type="InterPro" id="IPR026856">
    <property type="entry name" value="Sialidase_fam"/>
</dbReference>
<dbReference type="SUPFAM" id="SSF50939">
    <property type="entry name" value="Sialidases"/>
    <property type="match status" value="1"/>
</dbReference>
<dbReference type="Gene3D" id="2.60.40.1290">
    <property type="match status" value="2"/>
</dbReference>
<evidence type="ECO:0000313" key="6">
    <source>
        <dbReference type="EMBL" id="PHN05152.1"/>
    </source>
</evidence>
<accession>A0A2D0N9F3</accession>
<protein>
    <recommendedName>
        <fullName evidence="3">exo-alpha-sialidase</fullName>
        <ecNumber evidence="3">3.2.1.18</ecNumber>
    </recommendedName>
</protein>
<dbReference type="PANTHER" id="PTHR10628">
    <property type="entry name" value="SIALIDASE"/>
    <property type="match status" value="1"/>
</dbReference>
<comment type="catalytic activity">
    <reaction evidence="1">
        <text>Hydrolysis of alpha-(2-&gt;3)-, alpha-(2-&gt;6)-, alpha-(2-&gt;8)- glycosidic linkages of terminal sialic acid residues in oligosaccharides, glycoproteins, glycolipids, colominic acid and synthetic substrates.</text>
        <dbReference type="EC" id="3.2.1.18"/>
    </reaction>
</comment>
<dbReference type="Gene3D" id="2.120.10.10">
    <property type="match status" value="1"/>
</dbReference>
<gene>
    <name evidence="6" type="ORF">CRP01_18165</name>
</gene>
<dbReference type="InterPro" id="IPR036278">
    <property type="entry name" value="Sialidase_sf"/>
</dbReference>
<evidence type="ECO:0000256" key="1">
    <source>
        <dbReference type="ARBA" id="ARBA00000427"/>
    </source>
</evidence>
<organism evidence="6 7">
    <name type="scientific">Flavilitoribacter nigricans (strain ATCC 23147 / DSM 23189 / NBRC 102662 / NCIMB 1420 / SS-2)</name>
    <name type="common">Lewinella nigricans</name>
    <dbReference type="NCBI Taxonomy" id="1122177"/>
    <lineage>
        <taxon>Bacteria</taxon>
        <taxon>Pseudomonadati</taxon>
        <taxon>Bacteroidota</taxon>
        <taxon>Saprospiria</taxon>
        <taxon>Saprospirales</taxon>
        <taxon>Lewinellaceae</taxon>
        <taxon>Flavilitoribacter</taxon>
    </lineage>
</organism>